<feature type="compositionally biased region" description="Polar residues" evidence="1">
    <location>
        <begin position="261"/>
        <end position="273"/>
    </location>
</feature>
<dbReference type="KEGG" id="cne:CNC00845"/>
<evidence type="ECO:0000256" key="1">
    <source>
        <dbReference type="SAM" id="MobiDB-lite"/>
    </source>
</evidence>
<reference evidence="3 4" key="1">
    <citation type="journal article" date="2005" name="Science">
        <title>The genome of the basidiomycetous yeast and human pathogen Cryptococcus neoformans.</title>
        <authorList>
            <person name="Loftus B.J."/>
            <person name="Fung E."/>
            <person name="Roncaglia P."/>
            <person name="Rowley D."/>
            <person name="Amedeo P."/>
            <person name="Bruno D."/>
            <person name="Vamathevan J."/>
            <person name="Miranda M."/>
            <person name="Anderson I.J."/>
            <person name="Fraser J.A."/>
            <person name="Allen J.E."/>
            <person name="Bosdet I.E."/>
            <person name="Brent M.R."/>
            <person name="Chiu R."/>
            <person name="Doering T.L."/>
            <person name="Donlin M.J."/>
            <person name="D'Souza C.A."/>
            <person name="Fox D.S."/>
            <person name="Grinberg V."/>
            <person name="Fu J."/>
            <person name="Fukushima M."/>
            <person name="Haas B.J."/>
            <person name="Huang J.C."/>
            <person name="Janbon G."/>
            <person name="Jones S.J."/>
            <person name="Koo H.L."/>
            <person name="Krzywinski M.I."/>
            <person name="Kwon-Chung J.K."/>
            <person name="Lengeler K.B."/>
            <person name="Maiti R."/>
            <person name="Marra M.A."/>
            <person name="Marra R.E."/>
            <person name="Mathewson C.A."/>
            <person name="Mitchell T.G."/>
            <person name="Pertea M."/>
            <person name="Riggs F.R."/>
            <person name="Salzberg S.L."/>
            <person name="Schein J.E."/>
            <person name="Shvartsbeyn A."/>
            <person name="Shin H."/>
            <person name="Shumway M."/>
            <person name="Specht C.A."/>
            <person name="Suh B.B."/>
            <person name="Tenney A."/>
            <person name="Utterback T.R."/>
            <person name="Wickes B.L."/>
            <person name="Wortman J.R."/>
            <person name="Wye N.H."/>
            <person name="Kronstad J.W."/>
            <person name="Lodge J.K."/>
            <person name="Heitman J."/>
            <person name="Davis R.W."/>
            <person name="Fraser C.M."/>
            <person name="Hyman R.W."/>
        </authorList>
    </citation>
    <scope>NUCLEOTIDE SEQUENCE [LARGE SCALE GENOMIC DNA]</scope>
    <source>
        <strain evidence="4">JEC21 / ATCC MYA-565</strain>
    </source>
</reference>
<proteinExistence type="predicted"/>
<keyword evidence="2" id="KW-0472">Membrane</keyword>
<keyword evidence="4" id="KW-1185">Reference proteome</keyword>
<feature type="region of interest" description="Disordered" evidence="1">
    <location>
        <begin position="160"/>
        <end position="291"/>
    </location>
</feature>
<organism evidence="3 4">
    <name type="scientific">Cryptococcus deneoformans (strain JEC21 / ATCC MYA-565)</name>
    <name type="common">Cryptococcus neoformans var. neoformans serotype D</name>
    <dbReference type="NCBI Taxonomy" id="214684"/>
    <lineage>
        <taxon>Eukaryota</taxon>
        <taxon>Fungi</taxon>
        <taxon>Dikarya</taxon>
        <taxon>Basidiomycota</taxon>
        <taxon>Agaricomycotina</taxon>
        <taxon>Tremellomycetes</taxon>
        <taxon>Tremellales</taxon>
        <taxon>Cryptococcaceae</taxon>
        <taxon>Cryptococcus</taxon>
        <taxon>Cryptococcus neoformans species complex</taxon>
    </lineage>
</organism>
<dbReference type="GeneID" id="36392772"/>
<protein>
    <submittedName>
        <fullName evidence="3">Uncharacterized protein</fullName>
    </submittedName>
</protein>
<dbReference type="RefSeq" id="XP_024514262.1">
    <property type="nucleotide sequence ID" value="XM_024658923.1"/>
</dbReference>
<sequence>MLSWFVGHDERVIKRGGSGYGITTTASSVASYGQGPPSSTLNRWHGIGKGPEIAGSTGGFIGLLSGLAIFILVAVIAGIYVYNRYRKRIPPKSSNSFIFGIFSPPKKPILPTLFLSRPSTDPYAQGPSALELNETPKASNFGYAFTRPVYTRQRSSDWDLVFDGSPSPNSQRNERSRGSMEINMPGEPGEAVWPIRNIHHKSVSPSHSTSSSTSTSSTQREREREREYREYRGKGKALPEHRYDPSFSRSNPFEHPHYAADSSNLSARDGQNSRGREPLLRTDSGDAYDSADMEYCEEKTPRIQQHDE</sequence>
<accession>A0A0S2LI82</accession>
<dbReference type="AlphaFoldDB" id="A0A0S2LI82"/>
<dbReference type="PaxDb" id="214684-A0A0S2LI82"/>
<dbReference type="Proteomes" id="UP000002149">
    <property type="component" value="Chromosome 3"/>
</dbReference>
<dbReference type="OrthoDB" id="2572629at2759"/>
<feature type="compositionally biased region" description="Low complexity" evidence="1">
    <location>
        <begin position="203"/>
        <end position="218"/>
    </location>
</feature>
<feature type="transmembrane region" description="Helical" evidence="2">
    <location>
        <begin position="60"/>
        <end position="82"/>
    </location>
</feature>
<feature type="compositionally biased region" description="Basic and acidic residues" evidence="1">
    <location>
        <begin position="219"/>
        <end position="244"/>
    </location>
</feature>
<evidence type="ECO:0000313" key="3">
    <source>
        <dbReference type="EMBL" id="ALO60442.1"/>
    </source>
</evidence>
<keyword evidence="2" id="KW-1133">Transmembrane helix</keyword>
<dbReference type="VEuPathDB" id="FungiDB:CNC00845"/>
<name>A0A0S2LI82_CRYD1</name>
<feature type="compositionally biased region" description="Basic and acidic residues" evidence="1">
    <location>
        <begin position="274"/>
        <end position="284"/>
    </location>
</feature>
<dbReference type="InParanoid" id="A0A0S2LI82"/>
<evidence type="ECO:0000256" key="2">
    <source>
        <dbReference type="SAM" id="Phobius"/>
    </source>
</evidence>
<gene>
    <name evidence="3" type="ordered locus">CNC00845</name>
</gene>
<keyword evidence="2" id="KW-0812">Transmembrane</keyword>
<dbReference type="EMBL" id="AE017343">
    <property type="protein sequence ID" value="ALO60442.1"/>
    <property type="molecule type" value="Genomic_DNA"/>
</dbReference>
<evidence type="ECO:0000313" key="4">
    <source>
        <dbReference type="Proteomes" id="UP000002149"/>
    </source>
</evidence>